<accession>A0A0P9YGG7</accession>
<evidence type="ECO:0000313" key="1">
    <source>
        <dbReference type="EMBL" id="KPY36874.1"/>
    </source>
</evidence>
<dbReference type="PATRIC" id="fig|251707.3.peg.922"/>
<evidence type="ECO:0000313" key="2">
    <source>
        <dbReference type="Proteomes" id="UP000050562"/>
    </source>
</evidence>
<dbReference type="RefSeq" id="WP_057409342.1">
    <property type="nucleotide sequence ID" value="NZ_LJRC01000134.1"/>
</dbReference>
<reference evidence="1 2" key="1">
    <citation type="submission" date="2015-09" db="EMBL/GenBank/DDBJ databases">
        <title>Genome announcement of multiple Pseudomonas syringae strains.</title>
        <authorList>
            <person name="Thakur S."/>
            <person name="Wang P.W."/>
            <person name="Gong Y."/>
            <person name="Weir B.S."/>
            <person name="Guttman D.S."/>
        </authorList>
    </citation>
    <scope>NUCLEOTIDE SEQUENCE [LARGE SCALE GENOMIC DNA]</scope>
    <source>
        <strain evidence="1 2">ICMP3956</strain>
    </source>
</reference>
<proteinExistence type="predicted"/>
<dbReference type="Pfam" id="PF10127">
    <property type="entry name" value="RlaP"/>
    <property type="match status" value="1"/>
</dbReference>
<gene>
    <name evidence="1" type="ORF">ALO52_00688</name>
</gene>
<evidence type="ECO:0008006" key="3">
    <source>
        <dbReference type="Google" id="ProtNLM"/>
    </source>
</evidence>
<dbReference type="Proteomes" id="UP000050562">
    <property type="component" value="Unassembled WGS sequence"/>
</dbReference>
<dbReference type="PANTHER" id="PTHR34817:SF2">
    <property type="entry name" value="NUCLEOTIDYLTRANSFERASE"/>
    <property type="match status" value="1"/>
</dbReference>
<dbReference type="AlphaFoldDB" id="A0A0P9YGG7"/>
<sequence length="268" mass="30719">MKRESTEAHPLDDTMRARVLDELTRIERERNVTVLYACESGSRAWGFASTDSDYDVRFVYVEKPEWFVQVDAGRDVIERPLDDELDVSGWELRKTLGLLRKSNPTLLEWLDSPLVYRSESEATARLRALAEAFYSPPAARNHYLSMARKNFRGYLQGESVRFKKYFYVLRPLLAVRWIDQGRGRPPMTFADLLSTVDDPLLLDEVAELLVLKRSADEAAYGPRRPALHAFIAAELERNVPVLPRTHGDSGLLDQYLRETVAHYAGSRT</sequence>
<name>A0A0P9YGG7_9PSED</name>
<protein>
    <recommendedName>
        <fullName evidence="3">Nucleotidyltransferase</fullName>
    </recommendedName>
</protein>
<comment type="caution">
    <text evidence="1">The sequence shown here is derived from an EMBL/GenBank/DDBJ whole genome shotgun (WGS) entry which is preliminary data.</text>
</comment>
<organism evidence="1 2">
    <name type="scientific">Pseudomonas syringae pv. primulae</name>
    <dbReference type="NCBI Taxonomy" id="251707"/>
    <lineage>
        <taxon>Bacteria</taxon>
        <taxon>Pseudomonadati</taxon>
        <taxon>Pseudomonadota</taxon>
        <taxon>Gammaproteobacteria</taxon>
        <taxon>Pseudomonadales</taxon>
        <taxon>Pseudomonadaceae</taxon>
        <taxon>Pseudomonas</taxon>
    </lineage>
</organism>
<dbReference type="InterPro" id="IPR018775">
    <property type="entry name" value="RlaP"/>
</dbReference>
<dbReference type="EMBL" id="LJRC01000134">
    <property type="protein sequence ID" value="KPY36874.1"/>
    <property type="molecule type" value="Genomic_DNA"/>
</dbReference>
<dbReference type="PANTHER" id="PTHR34817">
    <property type="entry name" value="NUCLEOTIDYLTRANSFERASE"/>
    <property type="match status" value="1"/>
</dbReference>